<keyword evidence="2 4" id="KW-0732">Signal</keyword>
<evidence type="ECO:0000313" key="6">
    <source>
        <dbReference type="Proteomes" id="UP001595617"/>
    </source>
</evidence>
<comment type="similarity">
    <text evidence="1">Belongs to the Skp family.</text>
</comment>
<dbReference type="InterPro" id="IPR024930">
    <property type="entry name" value="Skp_dom_sf"/>
</dbReference>
<gene>
    <name evidence="5" type="ORF">ACFOOG_11650</name>
</gene>
<dbReference type="EMBL" id="JBHRYR010000003">
    <property type="protein sequence ID" value="MFC3853489.1"/>
    <property type="molecule type" value="Genomic_DNA"/>
</dbReference>
<proteinExistence type="inferred from homology"/>
<dbReference type="SMART" id="SM00935">
    <property type="entry name" value="OmpH"/>
    <property type="match status" value="1"/>
</dbReference>
<dbReference type="PANTHER" id="PTHR35089:SF1">
    <property type="entry name" value="CHAPERONE PROTEIN SKP"/>
    <property type="match status" value="1"/>
</dbReference>
<dbReference type="RefSeq" id="WP_380696694.1">
    <property type="nucleotide sequence ID" value="NZ_JBHRYR010000003.1"/>
</dbReference>
<feature type="signal peptide" evidence="4">
    <location>
        <begin position="1"/>
        <end position="25"/>
    </location>
</feature>
<reference evidence="6" key="1">
    <citation type="journal article" date="2019" name="Int. J. Syst. Evol. Microbiol.">
        <title>The Global Catalogue of Microorganisms (GCM) 10K type strain sequencing project: providing services to taxonomists for standard genome sequencing and annotation.</title>
        <authorList>
            <consortium name="The Broad Institute Genomics Platform"/>
            <consortium name="The Broad Institute Genome Sequencing Center for Infectious Disease"/>
            <person name="Wu L."/>
            <person name="Ma J."/>
        </authorList>
    </citation>
    <scope>NUCLEOTIDE SEQUENCE [LARGE SCALE GENOMIC DNA]</scope>
    <source>
        <strain evidence="6">IBRC 10765</strain>
    </source>
</reference>
<name>A0ABV7ZZI3_9GAMM</name>
<sequence>MTRMFALLRRTALVFAFLVAPTALAQNSSDATIAVIDQEYVLFQSEAARQITAELRQAYASEDRRVNQLEQEITELRQRLETDGPLLTENEQAALQVQTEARLREREELVRRLQAAQQNRRQEFLRTFEPILTTVLERIIVEQNIVLLLSGDQVVYVRPELDISTLALERFNAAVAEARQSAAPNEEQE</sequence>
<dbReference type="PANTHER" id="PTHR35089">
    <property type="entry name" value="CHAPERONE PROTEIN SKP"/>
    <property type="match status" value="1"/>
</dbReference>
<comment type="caution">
    <text evidence="5">The sequence shown here is derived from an EMBL/GenBank/DDBJ whole genome shotgun (WGS) entry which is preliminary data.</text>
</comment>
<keyword evidence="6" id="KW-1185">Reference proteome</keyword>
<feature type="chain" id="PRO_5045495336" evidence="4">
    <location>
        <begin position="26"/>
        <end position="189"/>
    </location>
</feature>
<evidence type="ECO:0000256" key="1">
    <source>
        <dbReference type="ARBA" id="ARBA00009091"/>
    </source>
</evidence>
<dbReference type="InterPro" id="IPR005632">
    <property type="entry name" value="Chaperone_Skp"/>
</dbReference>
<dbReference type="Proteomes" id="UP001595617">
    <property type="component" value="Unassembled WGS sequence"/>
</dbReference>
<dbReference type="Pfam" id="PF03938">
    <property type="entry name" value="OmpH"/>
    <property type="match status" value="1"/>
</dbReference>
<dbReference type="SUPFAM" id="SSF111384">
    <property type="entry name" value="OmpH-like"/>
    <property type="match status" value="1"/>
</dbReference>
<feature type="coiled-coil region" evidence="3">
    <location>
        <begin position="52"/>
        <end position="79"/>
    </location>
</feature>
<keyword evidence="3" id="KW-0175">Coiled coil</keyword>
<dbReference type="Gene3D" id="3.30.910.20">
    <property type="entry name" value="Skp domain"/>
    <property type="match status" value="1"/>
</dbReference>
<protein>
    <submittedName>
        <fullName evidence="5">OmpH family outer membrane protein</fullName>
    </submittedName>
</protein>
<evidence type="ECO:0000256" key="4">
    <source>
        <dbReference type="SAM" id="SignalP"/>
    </source>
</evidence>
<evidence type="ECO:0000313" key="5">
    <source>
        <dbReference type="EMBL" id="MFC3853489.1"/>
    </source>
</evidence>
<evidence type="ECO:0000256" key="3">
    <source>
        <dbReference type="SAM" id="Coils"/>
    </source>
</evidence>
<accession>A0ABV7ZZI3</accession>
<evidence type="ECO:0000256" key="2">
    <source>
        <dbReference type="ARBA" id="ARBA00022729"/>
    </source>
</evidence>
<organism evidence="5 6">
    <name type="scientific">Saccharospirillum mangrovi</name>
    <dbReference type="NCBI Taxonomy" id="2161747"/>
    <lineage>
        <taxon>Bacteria</taxon>
        <taxon>Pseudomonadati</taxon>
        <taxon>Pseudomonadota</taxon>
        <taxon>Gammaproteobacteria</taxon>
        <taxon>Oceanospirillales</taxon>
        <taxon>Saccharospirillaceae</taxon>
        <taxon>Saccharospirillum</taxon>
    </lineage>
</organism>